<dbReference type="InterPro" id="IPR045076">
    <property type="entry name" value="MutS"/>
</dbReference>
<accession>A0A6C0HV31</accession>
<dbReference type="GO" id="GO:0030983">
    <property type="term" value="F:mismatched DNA binding"/>
    <property type="evidence" value="ECO:0007669"/>
    <property type="project" value="InterPro"/>
</dbReference>
<keyword evidence="5" id="KW-0238">DNA-binding</keyword>
<evidence type="ECO:0000256" key="1">
    <source>
        <dbReference type="ARBA" id="ARBA00006271"/>
    </source>
</evidence>
<keyword evidence="2" id="KW-0547">Nucleotide-binding</keyword>
<dbReference type="SUPFAM" id="SSF52540">
    <property type="entry name" value="P-loop containing nucleoside triphosphate hydrolases"/>
    <property type="match status" value="1"/>
</dbReference>
<dbReference type="Gene3D" id="3.40.50.300">
    <property type="entry name" value="P-loop containing nucleotide triphosphate hydrolases"/>
    <property type="match status" value="1"/>
</dbReference>
<evidence type="ECO:0000256" key="2">
    <source>
        <dbReference type="ARBA" id="ARBA00022741"/>
    </source>
</evidence>
<name>A0A6C0HV31_9ZZZZ</name>
<feature type="compositionally biased region" description="Polar residues" evidence="7">
    <location>
        <begin position="1033"/>
        <end position="1043"/>
    </location>
</feature>
<dbReference type="SUPFAM" id="SSF48334">
    <property type="entry name" value="DNA repair protein MutS, domain III"/>
    <property type="match status" value="1"/>
</dbReference>
<dbReference type="GO" id="GO:0006298">
    <property type="term" value="P:mismatch repair"/>
    <property type="evidence" value="ECO:0007669"/>
    <property type="project" value="InterPro"/>
</dbReference>
<dbReference type="InterPro" id="IPR000432">
    <property type="entry name" value="DNA_mismatch_repair_MutS_C"/>
</dbReference>
<feature type="domain" description="DNA mismatch repair protein MutS core" evidence="8">
    <location>
        <begin position="377"/>
        <end position="713"/>
    </location>
</feature>
<proteinExistence type="inferred from homology"/>
<dbReference type="Gene3D" id="1.10.1420.10">
    <property type="match status" value="2"/>
</dbReference>
<dbReference type="InterPro" id="IPR036187">
    <property type="entry name" value="DNA_mismatch_repair_MutS_sf"/>
</dbReference>
<dbReference type="SMART" id="SM00533">
    <property type="entry name" value="MUTSd"/>
    <property type="match status" value="1"/>
</dbReference>
<dbReference type="InterPro" id="IPR007695">
    <property type="entry name" value="DNA_mismatch_repair_MutS-lik_N"/>
</dbReference>
<evidence type="ECO:0000256" key="3">
    <source>
        <dbReference type="ARBA" id="ARBA00022763"/>
    </source>
</evidence>
<feature type="domain" description="DNA mismatch repair proteins mutS family" evidence="9">
    <location>
        <begin position="732"/>
        <end position="922"/>
    </location>
</feature>
<dbReference type="GO" id="GO:0005524">
    <property type="term" value="F:ATP binding"/>
    <property type="evidence" value="ECO:0007669"/>
    <property type="project" value="UniProtKB-KW"/>
</dbReference>
<dbReference type="PANTHER" id="PTHR11361:SF34">
    <property type="entry name" value="DNA MISMATCH REPAIR PROTEIN MSH1, MITOCHONDRIAL"/>
    <property type="match status" value="1"/>
</dbReference>
<dbReference type="InterPro" id="IPR007696">
    <property type="entry name" value="DNA_mismatch_repair_MutS_core"/>
</dbReference>
<protein>
    <recommendedName>
        <fullName evidence="11">DNA mismatch repair proteins mutS family domain-containing protein</fullName>
    </recommendedName>
</protein>
<dbReference type="EMBL" id="MN740015">
    <property type="protein sequence ID" value="QHT84147.1"/>
    <property type="molecule type" value="Genomic_DNA"/>
</dbReference>
<evidence type="ECO:0000256" key="7">
    <source>
        <dbReference type="SAM" id="MobiDB-lite"/>
    </source>
</evidence>
<dbReference type="InterPro" id="IPR016151">
    <property type="entry name" value="DNA_mismatch_repair_MutS_N"/>
</dbReference>
<dbReference type="InterPro" id="IPR036678">
    <property type="entry name" value="MutS_con_dom_sf"/>
</dbReference>
<dbReference type="GO" id="GO:0140664">
    <property type="term" value="F:ATP-dependent DNA damage sensor activity"/>
    <property type="evidence" value="ECO:0007669"/>
    <property type="project" value="InterPro"/>
</dbReference>
<dbReference type="GO" id="GO:0043504">
    <property type="term" value="P:mitochondrial DNA repair"/>
    <property type="evidence" value="ECO:0007669"/>
    <property type="project" value="TreeGrafter"/>
</dbReference>
<keyword evidence="4" id="KW-0067">ATP-binding</keyword>
<evidence type="ECO:0000256" key="5">
    <source>
        <dbReference type="ARBA" id="ARBA00023125"/>
    </source>
</evidence>
<organism evidence="10">
    <name type="scientific">viral metagenome</name>
    <dbReference type="NCBI Taxonomy" id="1070528"/>
    <lineage>
        <taxon>unclassified sequences</taxon>
        <taxon>metagenomes</taxon>
        <taxon>organismal metagenomes</taxon>
    </lineage>
</organism>
<evidence type="ECO:0000259" key="9">
    <source>
        <dbReference type="SMART" id="SM00534"/>
    </source>
</evidence>
<evidence type="ECO:0000256" key="4">
    <source>
        <dbReference type="ARBA" id="ARBA00022840"/>
    </source>
</evidence>
<keyword evidence="6" id="KW-0234">DNA repair</keyword>
<sequence length="1043" mass="120288">MNDTTEISSIVIDYFKLTREYQYQYGNNTIVLLQVGAFFEVYGLRHPTKDTYEYSPITSFSEICDLNIADKKITLGNHPTNAELPPFPMYHARVCPKTFARELREWIQYIPSCHVVMAGVRDYVLDKYVQKLVDGGFTVVVYDQEKQGKNITRKLQEIYSPGTYLAYDTESNTKITNHITCIWMDKVSHKCKKDDFLCGIASLNIFTGESFLFEYQTPFLMSPTTFDELERHLITIHPSEIIFISEISSDILDPLIKYMGIESHIPIHKIWLKEETLVETETTKKAKNCTKQTYIHHVLSTWFSEDVFHTCIELHTHILATQAFCYLINFVSEHNTDLIKKIHLPTFTNTSQRMILANHTLKQLNIIPDEKQHNHSRKLSSISCFINRCCTAMGKRRFHHQLTHPTTDEIWLQREYDQIAHIQKTYDQEAIGDMRRRLHTMKDIEKMARLIVSKRISPSSMYHMYKTIQEWTYIDTHYLSHIPITESFLSFLEQHFVLENCVGVLSMKDFEQPILQSSQFPEIASLLDKRTVCMKQLESYQTQLNQLIAKEGKIKEGSQQTECVRIHKTEKGGISFQITKKRGIILKELIATSLPLKQLPWIQGLQFSKATANNDEIQIPVVKETANELQEMESKINETMANEYKNVLNVLVDSWYETIESIAQQISHWDVILTKAYVAQENHYCCPVLGKDGDKDSSWVQAYGLRHALIEKLQTQEHYVTNDVFLGGDTNPLGILLYGTNAVGKTSLIRAIGIAIILAQCGCYVPCSQFIYRPYHAIYSRILGNDNLFKGLSTFAVEMSELRLILKMSDKHSLILGDELCSGTEIESALSIFMAGIMKLHENQSTFLFATHFHEILQFQEMSNLERVSVKHMSVIYDAEQDMLIYDRLLKDGPGNGTYGIEVAKSMHMDPEFLETAYQLRNRYFSKTKSPLEHTTSHYNSKKICGMCEICNQEIGEEIHHIQYQQYADSHGFIDHIHKNHTANLMSICKICHDKLHQSNQPIVRKKTTKGYKIMDVISIAERSDDRRSSTTKSQQASHAGDF</sequence>
<dbReference type="Pfam" id="PF00488">
    <property type="entry name" value="MutS_V"/>
    <property type="match status" value="1"/>
</dbReference>
<evidence type="ECO:0000256" key="6">
    <source>
        <dbReference type="ARBA" id="ARBA00023204"/>
    </source>
</evidence>
<dbReference type="Pfam" id="PF05192">
    <property type="entry name" value="MutS_III"/>
    <property type="match status" value="1"/>
</dbReference>
<dbReference type="SMART" id="SM00534">
    <property type="entry name" value="MUTSac"/>
    <property type="match status" value="1"/>
</dbReference>
<evidence type="ECO:0008006" key="11">
    <source>
        <dbReference type="Google" id="ProtNLM"/>
    </source>
</evidence>
<dbReference type="Pfam" id="PF01624">
    <property type="entry name" value="MutS_I"/>
    <property type="match status" value="1"/>
</dbReference>
<dbReference type="GO" id="GO:0005634">
    <property type="term" value="C:nucleus"/>
    <property type="evidence" value="ECO:0007669"/>
    <property type="project" value="TreeGrafter"/>
</dbReference>
<evidence type="ECO:0000259" key="8">
    <source>
        <dbReference type="SMART" id="SM00533"/>
    </source>
</evidence>
<dbReference type="AlphaFoldDB" id="A0A6C0HV31"/>
<dbReference type="InterPro" id="IPR027417">
    <property type="entry name" value="P-loop_NTPase"/>
</dbReference>
<reference evidence="10" key="1">
    <citation type="journal article" date="2020" name="Nature">
        <title>Giant virus diversity and host interactions through global metagenomics.</title>
        <authorList>
            <person name="Schulz F."/>
            <person name="Roux S."/>
            <person name="Paez-Espino D."/>
            <person name="Jungbluth S."/>
            <person name="Walsh D.A."/>
            <person name="Denef V.J."/>
            <person name="McMahon K.D."/>
            <person name="Konstantinidis K.T."/>
            <person name="Eloe-Fadrosh E.A."/>
            <person name="Kyrpides N.C."/>
            <person name="Woyke T."/>
        </authorList>
    </citation>
    <scope>NUCLEOTIDE SEQUENCE</scope>
    <source>
        <strain evidence="10">GVMAG-M-3300023184-16</strain>
    </source>
</reference>
<evidence type="ECO:0000313" key="10">
    <source>
        <dbReference type="EMBL" id="QHT84147.1"/>
    </source>
</evidence>
<dbReference type="SUPFAM" id="SSF53150">
    <property type="entry name" value="DNA repair protein MutS, domain II"/>
    <property type="match status" value="1"/>
</dbReference>
<dbReference type="PANTHER" id="PTHR11361">
    <property type="entry name" value="DNA MISMATCH REPAIR PROTEIN MUTS FAMILY MEMBER"/>
    <property type="match status" value="1"/>
</dbReference>
<dbReference type="GO" id="GO:0005739">
    <property type="term" value="C:mitochondrion"/>
    <property type="evidence" value="ECO:0007669"/>
    <property type="project" value="TreeGrafter"/>
</dbReference>
<keyword evidence="3" id="KW-0227">DNA damage</keyword>
<dbReference type="SUPFAM" id="SSF55271">
    <property type="entry name" value="DNA repair protein MutS, domain I"/>
    <property type="match status" value="1"/>
</dbReference>
<dbReference type="Gene3D" id="3.40.1170.10">
    <property type="entry name" value="DNA repair protein MutS, domain I"/>
    <property type="match status" value="1"/>
</dbReference>
<feature type="region of interest" description="Disordered" evidence="7">
    <location>
        <begin position="1023"/>
        <end position="1043"/>
    </location>
</feature>
<comment type="similarity">
    <text evidence="1">Belongs to the DNA mismatch repair MutS family.</text>
</comment>